<dbReference type="EMBL" id="ATHO01000109">
    <property type="protein sequence ID" value="EQB05491.1"/>
    <property type="molecule type" value="Genomic_DNA"/>
</dbReference>
<proteinExistence type="predicted"/>
<sequence>MDRLTAGMTSKAAKVRALNEAGVSTGDISRYLDIRYQHVYNVLLRAGVIEKTTPPREAKAAILSGGGDIIVGRVNEAGAIELPADVMERYGLAAGEPLYCRALDDGLAVLSRQAALEAITQAAREKMPEQAALLEALIGGLAPPPPTAG</sequence>
<dbReference type="PATRIC" id="fig|1329909.3.peg.2450"/>
<dbReference type="InterPro" id="IPR037914">
    <property type="entry name" value="SpoVT-AbrB_sf"/>
</dbReference>
<keyword evidence="2" id="KW-1185">Reference proteome</keyword>
<evidence type="ECO:0000313" key="1">
    <source>
        <dbReference type="EMBL" id="EQB05491.1"/>
    </source>
</evidence>
<dbReference type="SUPFAM" id="SSF89447">
    <property type="entry name" value="AbrB/MazE/MraZ-like"/>
    <property type="match status" value="1"/>
</dbReference>
<accession>T0GNP7</accession>
<comment type="caution">
    <text evidence="1">The sequence shown here is derived from an EMBL/GenBank/DDBJ whole genome shotgun (WGS) entry which is preliminary data.</text>
</comment>
<dbReference type="AlphaFoldDB" id="T0GNP7"/>
<organism evidence="1 2">
    <name type="scientific">Sphingobium quisquiliarum P25</name>
    <dbReference type="NCBI Taxonomy" id="1329909"/>
    <lineage>
        <taxon>Bacteria</taxon>
        <taxon>Pseudomonadati</taxon>
        <taxon>Pseudomonadota</taxon>
        <taxon>Alphaproteobacteria</taxon>
        <taxon>Sphingomonadales</taxon>
        <taxon>Sphingomonadaceae</taxon>
        <taxon>Sphingobium</taxon>
    </lineage>
</organism>
<reference evidence="1 2" key="1">
    <citation type="journal article" date="2013" name="Genome Announc.">
        <title>Draft Genome Sequence of Sphingobium quisquiliarum Strain P25T, a Novel Hexachlorocyclohexane (HCH)-Degrading Bacterium Isolated from an HCH Dumpsite.</title>
        <authorList>
            <person name="Kumar Singh A."/>
            <person name="Sangwan N."/>
            <person name="Sharma A."/>
            <person name="Gupta V."/>
            <person name="Khurana J.P."/>
            <person name="Lal R."/>
        </authorList>
    </citation>
    <scope>NUCLEOTIDE SEQUENCE [LARGE SCALE GENOMIC DNA]</scope>
    <source>
        <strain evidence="1 2">P25</strain>
    </source>
</reference>
<name>T0GNP7_9SPHN</name>
<gene>
    <name evidence="1" type="ORF">L288_12665</name>
</gene>
<protein>
    <recommendedName>
        <fullName evidence="3">SpoVT-AbrB domain-containing protein</fullName>
    </recommendedName>
</protein>
<dbReference type="Proteomes" id="UP000015525">
    <property type="component" value="Unassembled WGS sequence"/>
</dbReference>
<evidence type="ECO:0000313" key="2">
    <source>
        <dbReference type="Proteomes" id="UP000015525"/>
    </source>
</evidence>
<evidence type="ECO:0008006" key="3">
    <source>
        <dbReference type="Google" id="ProtNLM"/>
    </source>
</evidence>